<sequence>MNVIPSRFMEGVFVLKGTAVPRRYRKKGVYQIMKCYILKDKAKDAFKFLADKGYIEYYIQIASAHRLRME</sequence>
<keyword evidence="2" id="KW-1185">Reference proteome</keyword>
<gene>
    <name evidence="1" type="ORF">CPT03_12825</name>
</gene>
<reference evidence="1 2" key="1">
    <citation type="submission" date="2017-10" db="EMBL/GenBank/DDBJ databases">
        <title>Whole genome of Pedobacter ginsengisoli T01R-27 isolated from tomato rhizosphere.</title>
        <authorList>
            <person name="Weon H.-Y."/>
            <person name="Lee S.A."/>
            <person name="Sang M.K."/>
            <person name="Song J."/>
        </authorList>
    </citation>
    <scope>NUCLEOTIDE SEQUENCE [LARGE SCALE GENOMIC DNA]</scope>
    <source>
        <strain evidence="1 2">T01R-27</strain>
    </source>
</reference>
<organism evidence="1 2">
    <name type="scientific">Pedobacter ginsengisoli</name>
    <dbReference type="NCBI Taxonomy" id="363852"/>
    <lineage>
        <taxon>Bacteria</taxon>
        <taxon>Pseudomonadati</taxon>
        <taxon>Bacteroidota</taxon>
        <taxon>Sphingobacteriia</taxon>
        <taxon>Sphingobacteriales</taxon>
        <taxon>Sphingobacteriaceae</taxon>
        <taxon>Pedobacter</taxon>
    </lineage>
</organism>
<evidence type="ECO:0000313" key="1">
    <source>
        <dbReference type="EMBL" id="ATP57292.1"/>
    </source>
</evidence>
<name>A0A2D1U6T3_9SPHI</name>
<dbReference type="Proteomes" id="UP000223749">
    <property type="component" value="Chromosome"/>
</dbReference>
<evidence type="ECO:0000313" key="2">
    <source>
        <dbReference type="Proteomes" id="UP000223749"/>
    </source>
</evidence>
<proteinExistence type="predicted"/>
<dbReference type="KEGG" id="pgs:CPT03_12825"/>
<protein>
    <submittedName>
        <fullName evidence="1">Uncharacterized protein</fullName>
    </submittedName>
</protein>
<dbReference type="AlphaFoldDB" id="A0A2D1U6T3"/>
<dbReference type="EMBL" id="CP024091">
    <property type="protein sequence ID" value="ATP57292.1"/>
    <property type="molecule type" value="Genomic_DNA"/>
</dbReference>
<accession>A0A2D1U6T3</accession>